<evidence type="ECO:0000313" key="3">
    <source>
        <dbReference type="Proteomes" id="UP000265515"/>
    </source>
</evidence>
<dbReference type="Gramene" id="GBG91568">
    <property type="protein sequence ID" value="GBG91568"/>
    <property type="gene ID" value="CBR_g52602"/>
</dbReference>
<dbReference type="Proteomes" id="UP000265515">
    <property type="component" value="Unassembled WGS sequence"/>
</dbReference>
<dbReference type="AlphaFoldDB" id="A0A388MAH1"/>
<comment type="caution">
    <text evidence="2">The sequence shown here is derived from an EMBL/GenBank/DDBJ whole genome shotgun (WGS) entry which is preliminary data.</text>
</comment>
<feature type="region of interest" description="Disordered" evidence="1">
    <location>
        <begin position="160"/>
        <end position="195"/>
    </location>
</feature>
<dbReference type="EMBL" id="BFEA01000919">
    <property type="protein sequence ID" value="GBG91568.1"/>
    <property type="molecule type" value="Genomic_DNA"/>
</dbReference>
<feature type="compositionally biased region" description="Basic and acidic residues" evidence="1">
    <location>
        <begin position="72"/>
        <end position="84"/>
    </location>
</feature>
<accession>A0A388MAH1</accession>
<feature type="region of interest" description="Disordered" evidence="1">
    <location>
        <begin position="66"/>
        <end position="103"/>
    </location>
</feature>
<evidence type="ECO:0000313" key="2">
    <source>
        <dbReference type="EMBL" id="GBG91568.1"/>
    </source>
</evidence>
<name>A0A388MAH1_CHABU</name>
<proteinExistence type="predicted"/>
<protein>
    <submittedName>
        <fullName evidence="2">Uncharacterized protein</fullName>
    </submittedName>
</protein>
<keyword evidence="3" id="KW-1185">Reference proteome</keyword>
<gene>
    <name evidence="2" type="ORF">CBR_g52602</name>
</gene>
<evidence type="ECO:0000256" key="1">
    <source>
        <dbReference type="SAM" id="MobiDB-lite"/>
    </source>
</evidence>
<sequence>MTSGESSKRHIEVGLKGIVEHHQMEVQTLQALRISEMNARKESEVEIDKLKESLARLEMEKCTGVKGTNLKSKMDEVAGRRDDTNEPGPSGRKNKEKSVPNPAMQAVDKDAFAVANRRDLRGKNKELIMSICKNEGVVYTMLEPTKEAIVHARLAKAFGVEPGKNDKGKGVLPVEVSDDGNESNVREDHDDETVS</sequence>
<reference evidence="2 3" key="1">
    <citation type="journal article" date="2018" name="Cell">
        <title>The Chara Genome: Secondary Complexity and Implications for Plant Terrestrialization.</title>
        <authorList>
            <person name="Nishiyama T."/>
            <person name="Sakayama H."/>
            <person name="Vries J.D."/>
            <person name="Buschmann H."/>
            <person name="Saint-Marcoux D."/>
            <person name="Ullrich K.K."/>
            <person name="Haas F.B."/>
            <person name="Vanderstraeten L."/>
            <person name="Becker D."/>
            <person name="Lang D."/>
            <person name="Vosolsobe S."/>
            <person name="Rombauts S."/>
            <person name="Wilhelmsson P.K.I."/>
            <person name="Janitza P."/>
            <person name="Kern R."/>
            <person name="Heyl A."/>
            <person name="Rumpler F."/>
            <person name="Villalobos L.I.A.C."/>
            <person name="Clay J.M."/>
            <person name="Skokan R."/>
            <person name="Toyoda A."/>
            <person name="Suzuki Y."/>
            <person name="Kagoshima H."/>
            <person name="Schijlen E."/>
            <person name="Tajeshwar N."/>
            <person name="Catarino B."/>
            <person name="Hetherington A.J."/>
            <person name="Saltykova A."/>
            <person name="Bonnot C."/>
            <person name="Breuninger H."/>
            <person name="Symeonidi A."/>
            <person name="Radhakrishnan G.V."/>
            <person name="Van Nieuwerburgh F."/>
            <person name="Deforce D."/>
            <person name="Chang C."/>
            <person name="Karol K.G."/>
            <person name="Hedrich R."/>
            <person name="Ulvskov P."/>
            <person name="Glockner G."/>
            <person name="Delwiche C.F."/>
            <person name="Petrasek J."/>
            <person name="Van de Peer Y."/>
            <person name="Friml J."/>
            <person name="Beilby M."/>
            <person name="Dolan L."/>
            <person name="Kohara Y."/>
            <person name="Sugano S."/>
            <person name="Fujiyama A."/>
            <person name="Delaux P.-M."/>
            <person name="Quint M."/>
            <person name="TheiBen G."/>
            <person name="Hagemann M."/>
            <person name="Harholt J."/>
            <person name="Dunand C."/>
            <person name="Zachgo S."/>
            <person name="Langdale J."/>
            <person name="Maumus F."/>
            <person name="Straeten D.V.D."/>
            <person name="Gould S.B."/>
            <person name="Rensing S.A."/>
        </authorList>
    </citation>
    <scope>NUCLEOTIDE SEQUENCE [LARGE SCALE GENOMIC DNA]</scope>
    <source>
        <strain evidence="2 3">S276</strain>
    </source>
</reference>
<organism evidence="2 3">
    <name type="scientific">Chara braunii</name>
    <name type="common">Braun's stonewort</name>
    <dbReference type="NCBI Taxonomy" id="69332"/>
    <lineage>
        <taxon>Eukaryota</taxon>
        <taxon>Viridiplantae</taxon>
        <taxon>Streptophyta</taxon>
        <taxon>Charophyceae</taxon>
        <taxon>Charales</taxon>
        <taxon>Characeae</taxon>
        <taxon>Chara</taxon>
    </lineage>
</organism>